<dbReference type="AlphaFoldDB" id="A0A8J2Y6Z6"/>
<proteinExistence type="predicted"/>
<reference evidence="2" key="1">
    <citation type="journal article" date="2014" name="Int. J. Syst. Evol. Microbiol.">
        <title>Complete genome sequence of Corynebacterium casei LMG S-19264T (=DSM 44701T), isolated from a smear-ripened cheese.</title>
        <authorList>
            <consortium name="US DOE Joint Genome Institute (JGI-PGF)"/>
            <person name="Walter F."/>
            <person name="Albersmeier A."/>
            <person name="Kalinowski J."/>
            <person name="Ruckert C."/>
        </authorList>
    </citation>
    <scope>NUCLEOTIDE SEQUENCE</scope>
    <source>
        <strain evidence="2">CGMCC 1.12921</strain>
    </source>
</reference>
<evidence type="ECO:0000313" key="2">
    <source>
        <dbReference type="EMBL" id="GGD09231.1"/>
    </source>
</evidence>
<dbReference type="Pfam" id="PF10098">
    <property type="entry name" value="DUF2336"/>
    <property type="match status" value="1"/>
</dbReference>
<feature type="compositionally biased region" description="Low complexity" evidence="1">
    <location>
        <begin position="329"/>
        <end position="338"/>
    </location>
</feature>
<dbReference type="EMBL" id="BMGH01000001">
    <property type="protein sequence ID" value="GGD09231.1"/>
    <property type="molecule type" value="Genomic_DNA"/>
</dbReference>
<evidence type="ECO:0008006" key="4">
    <source>
        <dbReference type="Google" id="ProtNLM"/>
    </source>
</evidence>
<gene>
    <name evidence="2" type="ORF">GCM10011342_17610</name>
</gene>
<reference evidence="2" key="2">
    <citation type="submission" date="2020-09" db="EMBL/GenBank/DDBJ databases">
        <authorList>
            <person name="Sun Q."/>
            <person name="Zhou Y."/>
        </authorList>
    </citation>
    <scope>NUCLEOTIDE SEQUENCE</scope>
    <source>
        <strain evidence="2">CGMCC 1.12921</strain>
    </source>
</reference>
<name>A0A8J2Y6Z6_9PROT</name>
<keyword evidence="3" id="KW-1185">Reference proteome</keyword>
<feature type="region of interest" description="Disordered" evidence="1">
    <location>
        <begin position="329"/>
        <end position="358"/>
    </location>
</feature>
<organism evidence="2 3">
    <name type="scientific">Aquisalinus flavus</name>
    <dbReference type="NCBI Taxonomy" id="1526572"/>
    <lineage>
        <taxon>Bacteria</taxon>
        <taxon>Pseudomonadati</taxon>
        <taxon>Pseudomonadota</taxon>
        <taxon>Alphaproteobacteria</taxon>
        <taxon>Parvularculales</taxon>
        <taxon>Parvularculaceae</taxon>
        <taxon>Aquisalinus</taxon>
    </lineage>
</organism>
<evidence type="ECO:0000313" key="3">
    <source>
        <dbReference type="Proteomes" id="UP000613582"/>
    </source>
</evidence>
<dbReference type="Proteomes" id="UP000613582">
    <property type="component" value="Unassembled WGS sequence"/>
</dbReference>
<dbReference type="RefSeq" id="WP_188158776.1">
    <property type="nucleotide sequence ID" value="NZ_BMGH01000001.1"/>
</dbReference>
<evidence type="ECO:0000256" key="1">
    <source>
        <dbReference type="SAM" id="MobiDB-lite"/>
    </source>
</evidence>
<dbReference type="InterPro" id="IPR019285">
    <property type="entry name" value="DUF2336"/>
</dbReference>
<protein>
    <recommendedName>
        <fullName evidence="4">DUF2336 domain-containing protein</fullName>
    </recommendedName>
</protein>
<comment type="caution">
    <text evidence="2">The sequence shown here is derived from an EMBL/GenBank/DDBJ whole genome shotgun (WGS) entry which is preliminary data.</text>
</comment>
<sequence>MPARKTPLEQLIDFPRDGESAERRELMRLCTDRLLAAPDRYGIREMEFFDLLYSNTARQMDSHTRKLMIATLAKAGLSKEMIHALIVAPPSMLGQILRRSATQTLPDLVDMVRDKTRSHFGPDALAPAGKIHLPEHRFTLPKALLDEMFRFIRLSITREAVARGQGKLAPLIAHSVKLNGQRLIGESSTEARDAILEARTAVQRRIRERKMNEAFLEELLATGHSLQFTLGLTHMLDVDTTTILRILNDATWESLAIACRASRISRSAFSKIVNSMHKREDDKHSALRIMGLYEKIPRESADRVMRFWQVRVSALKEVSYDDDFTLSYPPANNNDAAPTPAPAPAPATNNTGKSFGRR</sequence>
<accession>A0A8J2Y6Z6</accession>